<feature type="signal peptide" evidence="2">
    <location>
        <begin position="1"/>
        <end position="19"/>
    </location>
</feature>
<dbReference type="GO" id="GO:0007160">
    <property type="term" value="P:cell-matrix adhesion"/>
    <property type="evidence" value="ECO:0007669"/>
    <property type="project" value="InterPro"/>
</dbReference>
<dbReference type="Proteomes" id="UP000002195">
    <property type="component" value="Unassembled WGS sequence"/>
</dbReference>
<comment type="caution">
    <text evidence="3">The sequence shown here is derived from an EMBL/GenBank/DDBJ whole genome shotgun (WGS) entry which is preliminary data.</text>
</comment>
<feature type="compositionally biased region" description="Low complexity" evidence="1">
    <location>
        <begin position="174"/>
        <end position="187"/>
    </location>
</feature>
<dbReference type="VEuPathDB" id="AmoebaDB:DDB_G0274779"/>
<evidence type="ECO:0000256" key="2">
    <source>
        <dbReference type="SAM" id="SignalP"/>
    </source>
</evidence>
<dbReference type="PaxDb" id="44689-DDB0217468"/>
<dbReference type="InParanoid" id="Q86IW0"/>
<sequence>MIKYSILLILFIGIQSILSSYNCCVPSQWQGSSLSYDDSGREFTKNYYYDADKLLVRIDIIYSDGSFNQSTYSSYASLTQTGTEWVMNNLDGTCYQTGPDFWNAQCFGDKYGVPFSSSTNKINTFSNPSNGITVITDIYCLPVSITNKLANLQFKFFNTQAHVSDESFYQTQDSSVEQPNSSSASSSLEGLNCTEPYQYQSKCYEIASEAYTISYCYDPNYN</sequence>
<gene>
    <name evidence="3" type="ORF">DDB_G0274779</name>
</gene>
<dbReference type="KEGG" id="ddi:DDB_G0274779"/>
<dbReference type="PANTHER" id="PTHR10697:SF1">
    <property type="entry name" value="MAMMALIAN EPENDYMIN-RELATED PROTEIN 1"/>
    <property type="match status" value="1"/>
</dbReference>
<accession>Q556B8</accession>
<name>Q86IW0_DICDI</name>
<reference evidence="3 4" key="1">
    <citation type="journal article" date="2005" name="Nature">
        <title>The genome of the social amoeba Dictyostelium discoideum.</title>
        <authorList>
            <consortium name="The Dictyostelium discoideum Sequencing Consortium"/>
            <person name="Eichinger L."/>
            <person name="Pachebat J.A."/>
            <person name="Glockner G."/>
            <person name="Rajandream M.A."/>
            <person name="Sucgang R."/>
            <person name="Berriman M."/>
            <person name="Song J."/>
            <person name="Olsen R."/>
            <person name="Szafranski K."/>
            <person name="Xu Q."/>
            <person name="Tunggal B."/>
            <person name="Kummerfeld S."/>
            <person name="Madera M."/>
            <person name="Konfortov B.A."/>
            <person name="Rivero F."/>
            <person name="Bankier A.T."/>
            <person name="Lehmann R."/>
            <person name="Hamlin N."/>
            <person name="Davies R."/>
            <person name="Gaudet P."/>
            <person name="Fey P."/>
            <person name="Pilcher K."/>
            <person name="Chen G."/>
            <person name="Saunders D."/>
            <person name="Sodergren E."/>
            <person name="Davis P."/>
            <person name="Kerhornou A."/>
            <person name="Nie X."/>
            <person name="Hall N."/>
            <person name="Anjard C."/>
            <person name="Hemphill L."/>
            <person name="Bason N."/>
            <person name="Farbrother P."/>
            <person name="Desany B."/>
            <person name="Just E."/>
            <person name="Morio T."/>
            <person name="Rost R."/>
            <person name="Churcher C."/>
            <person name="Cooper J."/>
            <person name="Haydock S."/>
            <person name="van Driessche N."/>
            <person name="Cronin A."/>
            <person name="Goodhead I."/>
            <person name="Muzny D."/>
            <person name="Mourier T."/>
            <person name="Pain A."/>
            <person name="Lu M."/>
            <person name="Harper D."/>
            <person name="Lindsay R."/>
            <person name="Hauser H."/>
            <person name="James K."/>
            <person name="Quiles M."/>
            <person name="Madan Babu M."/>
            <person name="Saito T."/>
            <person name="Buchrieser C."/>
            <person name="Wardroper A."/>
            <person name="Felder M."/>
            <person name="Thangavelu M."/>
            <person name="Johnson D."/>
            <person name="Knights A."/>
            <person name="Loulseged H."/>
            <person name="Mungall K."/>
            <person name="Oliver K."/>
            <person name="Price C."/>
            <person name="Quail M.A."/>
            <person name="Urushihara H."/>
            <person name="Hernandez J."/>
            <person name="Rabbinowitsch E."/>
            <person name="Steffen D."/>
            <person name="Sanders M."/>
            <person name="Ma J."/>
            <person name="Kohara Y."/>
            <person name="Sharp S."/>
            <person name="Simmonds M."/>
            <person name="Spiegler S."/>
            <person name="Tivey A."/>
            <person name="Sugano S."/>
            <person name="White B."/>
            <person name="Walker D."/>
            <person name="Woodward J."/>
            <person name="Winckler T."/>
            <person name="Tanaka Y."/>
            <person name="Shaulsky G."/>
            <person name="Schleicher M."/>
            <person name="Weinstock G."/>
            <person name="Rosenthal A."/>
            <person name="Cox E.C."/>
            <person name="Chisholm R.L."/>
            <person name="Gibbs R."/>
            <person name="Loomis W.F."/>
            <person name="Platzer M."/>
            <person name="Kay R.R."/>
            <person name="Williams J."/>
            <person name="Dear P.H."/>
            <person name="Noegel A.A."/>
            <person name="Barrell B."/>
            <person name="Kuspa A."/>
        </authorList>
    </citation>
    <scope>NUCLEOTIDE SEQUENCE [LARGE SCALE GENOMIC DNA]</scope>
    <source>
        <strain evidence="3 4">AX4</strain>
    </source>
</reference>
<organism evidence="3 4">
    <name type="scientific">Dictyostelium discoideum</name>
    <name type="common">Social amoeba</name>
    <dbReference type="NCBI Taxonomy" id="44689"/>
    <lineage>
        <taxon>Eukaryota</taxon>
        <taxon>Amoebozoa</taxon>
        <taxon>Evosea</taxon>
        <taxon>Eumycetozoa</taxon>
        <taxon>Dictyostelia</taxon>
        <taxon>Dictyosteliales</taxon>
        <taxon>Dictyosteliaceae</taxon>
        <taxon>Dictyostelium</taxon>
    </lineage>
</organism>
<evidence type="ECO:0000256" key="1">
    <source>
        <dbReference type="SAM" id="MobiDB-lite"/>
    </source>
</evidence>
<dbReference type="RefSeq" id="XP_643892.1">
    <property type="nucleotide sequence ID" value="XM_638800.1"/>
</dbReference>
<dbReference type="eggNOG" id="ENOG502RH8U">
    <property type="taxonomic scope" value="Eukaryota"/>
</dbReference>
<dbReference type="EMBL" id="AAFI02000012">
    <property type="protein sequence ID" value="EAL70282.1"/>
    <property type="molecule type" value="Genomic_DNA"/>
</dbReference>
<keyword evidence="4" id="KW-1185">Reference proteome</keyword>
<dbReference type="GO" id="GO:0005509">
    <property type="term" value="F:calcium ion binding"/>
    <property type="evidence" value="ECO:0007669"/>
    <property type="project" value="InterPro"/>
</dbReference>
<dbReference type="InterPro" id="IPR001299">
    <property type="entry name" value="Ependymin"/>
</dbReference>
<dbReference type="GO" id="GO:0005576">
    <property type="term" value="C:extracellular region"/>
    <property type="evidence" value="ECO:0007669"/>
    <property type="project" value="InterPro"/>
</dbReference>
<accession>Q86IW0</accession>
<dbReference type="OMA" id="CYQTGPD"/>
<dbReference type="AlphaFoldDB" id="Q86IW0"/>
<dbReference type="FunCoup" id="Q86IW0">
    <property type="interactions" value="550"/>
</dbReference>
<feature type="region of interest" description="Disordered" evidence="1">
    <location>
        <begin position="170"/>
        <end position="189"/>
    </location>
</feature>
<dbReference type="HOGENOM" id="CLU_1247345_0_0_1"/>
<keyword evidence="2" id="KW-0732">Signal</keyword>
<feature type="chain" id="PRO_5004300754" description="Transmembrane protein" evidence="2">
    <location>
        <begin position="20"/>
        <end position="222"/>
    </location>
</feature>
<protein>
    <recommendedName>
        <fullName evidence="5">Transmembrane protein</fullName>
    </recommendedName>
</protein>
<dbReference type="GO" id="GO:0005764">
    <property type="term" value="C:lysosome"/>
    <property type="evidence" value="ECO:0000318"/>
    <property type="project" value="GO_Central"/>
</dbReference>
<evidence type="ECO:0008006" key="5">
    <source>
        <dbReference type="Google" id="ProtNLM"/>
    </source>
</evidence>
<dbReference type="PANTHER" id="PTHR10697">
    <property type="entry name" value="MAMMALIAN EPENDYMIN-RELATED PROTEIN 1"/>
    <property type="match status" value="1"/>
</dbReference>
<dbReference type="GeneID" id="8619318"/>
<proteinExistence type="predicted"/>
<dbReference type="dictyBase" id="DDB_G0274779"/>
<evidence type="ECO:0000313" key="4">
    <source>
        <dbReference type="Proteomes" id="UP000002195"/>
    </source>
</evidence>
<evidence type="ECO:0000313" key="3">
    <source>
        <dbReference type="EMBL" id="EAL70282.1"/>
    </source>
</evidence>